<evidence type="ECO:0000256" key="3">
    <source>
        <dbReference type="ARBA" id="ARBA00022490"/>
    </source>
</evidence>
<dbReference type="PANTHER" id="PTHR20940">
    <property type="entry name" value="TETRA THYMOSIN"/>
    <property type="match status" value="1"/>
</dbReference>
<dbReference type="SMART" id="SM00152">
    <property type="entry name" value="THY"/>
    <property type="match status" value="3"/>
</dbReference>
<dbReference type="GO" id="GO:0005829">
    <property type="term" value="C:cytosol"/>
    <property type="evidence" value="ECO:0007669"/>
    <property type="project" value="TreeGrafter"/>
</dbReference>
<evidence type="ECO:0000313" key="5">
    <source>
        <dbReference type="EMBL" id="BAH71475.1"/>
    </source>
</evidence>
<keyword evidence="4" id="KW-0206">Cytoskeleton</keyword>
<dbReference type="InterPro" id="IPR038386">
    <property type="entry name" value="Beta-thymosin_sf"/>
</dbReference>
<reference evidence="5" key="1">
    <citation type="submission" date="2009-06" db="EMBL/GenBank/DDBJ databases">
        <title>A full-length cDNA resource of the pea aphid, Acyrthosiphon pisum.</title>
        <authorList>
            <person name="Shigenobu S."/>
            <person name="Nakabachi A."/>
            <person name="Richards S."/>
        </authorList>
    </citation>
    <scope>NUCLEOTIDE SEQUENCE</scope>
    <source>
        <strain evidence="5">LSR1</strain>
        <tissue evidence="5">Whole body</tissue>
    </source>
</reference>
<dbReference type="EMBL" id="AK340984">
    <property type="protein sequence ID" value="BAH71475.1"/>
    <property type="molecule type" value="mRNA"/>
</dbReference>
<dbReference type="GO" id="GO:0003785">
    <property type="term" value="F:actin monomer binding"/>
    <property type="evidence" value="ECO:0007669"/>
    <property type="project" value="InterPro"/>
</dbReference>
<dbReference type="GO" id="GO:0005856">
    <property type="term" value="C:cytoskeleton"/>
    <property type="evidence" value="ECO:0007669"/>
    <property type="project" value="UniProtKB-SubCell"/>
</dbReference>
<dbReference type="FunFam" id="1.20.5.520:FF:000001">
    <property type="entry name" value="Thymosin beta"/>
    <property type="match status" value="1"/>
</dbReference>
<dbReference type="Pfam" id="PF01290">
    <property type="entry name" value="Thymosin"/>
    <property type="match status" value="2"/>
</dbReference>
<organism evidence="5">
    <name type="scientific">Acyrthosiphon pisum</name>
    <name type="common">Pea aphid</name>
    <dbReference type="NCBI Taxonomy" id="7029"/>
    <lineage>
        <taxon>Eukaryota</taxon>
        <taxon>Metazoa</taxon>
        <taxon>Ecdysozoa</taxon>
        <taxon>Arthropoda</taxon>
        <taxon>Hexapoda</taxon>
        <taxon>Insecta</taxon>
        <taxon>Pterygota</taxon>
        <taxon>Neoptera</taxon>
        <taxon>Paraneoptera</taxon>
        <taxon>Hemiptera</taxon>
        <taxon>Sternorrhyncha</taxon>
        <taxon>Aphidomorpha</taxon>
        <taxon>Aphidoidea</taxon>
        <taxon>Aphididae</taxon>
        <taxon>Macrosiphini</taxon>
        <taxon>Acyrthosiphon</taxon>
    </lineage>
</organism>
<gene>
    <name evidence="5" type="primary">ACYPI001864</name>
</gene>
<comment type="similarity">
    <text evidence="2">Belongs to the thymosin beta family.</text>
</comment>
<dbReference type="PANTHER" id="PTHR20940:SF1">
    <property type="entry name" value="CIBOULOT, ISOFORM A"/>
    <property type="match status" value="1"/>
</dbReference>
<evidence type="ECO:0000256" key="4">
    <source>
        <dbReference type="ARBA" id="ARBA00023212"/>
    </source>
</evidence>
<dbReference type="OrthoDB" id="2151618at2759"/>
<dbReference type="InterPro" id="IPR001152">
    <property type="entry name" value="Beta-thymosin"/>
</dbReference>
<evidence type="ECO:0000256" key="2">
    <source>
        <dbReference type="ARBA" id="ARBA00009511"/>
    </source>
</evidence>
<accession>C4WUA5</accession>
<keyword evidence="3" id="KW-0963">Cytoplasm</keyword>
<dbReference type="GO" id="GO:0007015">
    <property type="term" value="P:actin filament organization"/>
    <property type="evidence" value="ECO:0007669"/>
    <property type="project" value="InterPro"/>
</dbReference>
<name>C4WUA5_ACYPI</name>
<comment type="subcellular location">
    <subcellularLocation>
        <location evidence="1">Cytoplasm</location>
        <location evidence="1">Cytoskeleton</location>
    </subcellularLocation>
</comment>
<proteinExistence type="evidence at transcript level"/>
<sequence>MSSPSLKDLPKVAFDLKNQLEGFNPDNMKKADTNEKIILPTAEDVAAEKTQKAITEALIEGVGGFDTNKLKHTETQEKNPLPDKTVIEAEKEQQQLIAGIENFDTAKLKPTVTEEKKPIAH</sequence>
<dbReference type="Gene3D" id="1.20.5.520">
    <property type="entry name" value="Single helix bin"/>
    <property type="match status" value="3"/>
</dbReference>
<dbReference type="AlphaFoldDB" id="C4WUA5"/>
<evidence type="ECO:0000256" key="1">
    <source>
        <dbReference type="ARBA" id="ARBA00004245"/>
    </source>
</evidence>
<protein>
    <submittedName>
        <fullName evidence="5">ACYPI001864 protein</fullName>
    </submittedName>
</protein>